<organism evidence="2">
    <name type="scientific">marine sediment metagenome</name>
    <dbReference type="NCBI Taxonomy" id="412755"/>
    <lineage>
        <taxon>unclassified sequences</taxon>
        <taxon>metagenomes</taxon>
        <taxon>ecological metagenomes</taxon>
    </lineage>
</organism>
<evidence type="ECO:0000256" key="1">
    <source>
        <dbReference type="SAM" id="Phobius"/>
    </source>
</evidence>
<dbReference type="AlphaFoldDB" id="A0A0F9QRL1"/>
<sequence>MGEPGLAELHAGLAALKAAIETELKGVNARIGKMEKTQACLVEQMTAGRTTVRVLRWVGATVLALAGLAAAFWERIGG</sequence>
<comment type="caution">
    <text evidence="2">The sequence shown here is derived from an EMBL/GenBank/DDBJ whole genome shotgun (WGS) entry which is preliminary data.</text>
</comment>
<dbReference type="EMBL" id="LAZR01001307">
    <property type="protein sequence ID" value="KKN46875.1"/>
    <property type="molecule type" value="Genomic_DNA"/>
</dbReference>
<feature type="transmembrane region" description="Helical" evidence="1">
    <location>
        <begin position="54"/>
        <end position="73"/>
    </location>
</feature>
<gene>
    <name evidence="2" type="ORF">LCGC14_0668420</name>
</gene>
<name>A0A0F9QRL1_9ZZZZ</name>
<keyword evidence="1" id="KW-0472">Membrane</keyword>
<protein>
    <submittedName>
        <fullName evidence="2">Uncharacterized protein</fullName>
    </submittedName>
</protein>
<evidence type="ECO:0000313" key="2">
    <source>
        <dbReference type="EMBL" id="KKN46875.1"/>
    </source>
</evidence>
<keyword evidence="1" id="KW-0812">Transmembrane</keyword>
<accession>A0A0F9QRL1</accession>
<keyword evidence="1" id="KW-1133">Transmembrane helix</keyword>
<proteinExistence type="predicted"/>
<reference evidence="2" key="1">
    <citation type="journal article" date="2015" name="Nature">
        <title>Complex archaea that bridge the gap between prokaryotes and eukaryotes.</title>
        <authorList>
            <person name="Spang A."/>
            <person name="Saw J.H."/>
            <person name="Jorgensen S.L."/>
            <person name="Zaremba-Niedzwiedzka K."/>
            <person name="Martijn J."/>
            <person name="Lind A.E."/>
            <person name="van Eijk R."/>
            <person name="Schleper C."/>
            <person name="Guy L."/>
            <person name="Ettema T.J."/>
        </authorList>
    </citation>
    <scope>NUCLEOTIDE SEQUENCE</scope>
</reference>